<dbReference type="GO" id="GO:0010436">
    <property type="term" value="F:carotenoid dioxygenase activity"/>
    <property type="evidence" value="ECO:0007669"/>
    <property type="project" value="TreeGrafter"/>
</dbReference>
<dbReference type="STRING" id="641025.SAMN05421507_13211"/>
<feature type="region of interest" description="Disordered" evidence="7">
    <location>
        <begin position="327"/>
        <end position="346"/>
    </location>
</feature>
<feature type="compositionally biased region" description="Basic and acidic residues" evidence="7">
    <location>
        <begin position="327"/>
        <end position="342"/>
    </location>
</feature>
<dbReference type="InterPro" id="IPR004294">
    <property type="entry name" value="Carotenoid_Oase"/>
</dbReference>
<protein>
    <recommendedName>
        <fullName evidence="6">Dioxygenase</fullName>
        <ecNumber evidence="6">1.13.11.-</ecNumber>
    </recommendedName>
</protein>
<dbReference type="PANTHER" id="PTHR10543:SF89">
    <property type="entry name" value="CAROTENOID 9,10(9',10')-CLEAVAGE DIOXYGENASE 1"/>
    <property type="match status" value="1"/>
</dbReference>
<evidence type="ECO:0000256" key="5">
    <source>
        <dbReference type="PIRSR" id="PIRSR604294-1"/>
    </source>
</evidence>
<evidence type="ECO:0000256" key="1">
    <source>
        <dbReference type="ARBA" id="ARBA00006787"/>
    </source>
</evidence>
<feature type="binding site" evidence="5">
    <location>
        <position position="211"/>
    </location>
    <ligand>
        <name>Fe cation</name>
        <dbReference type="ChEBI" id="CHEBI:24875"/>
        <note>catalytic</note>
    </ligand>
</feature>
<keyword evidence="2 5" id="KW-0479">Metal-binding</keyword>
<evidence type="ECO:0000313" key="9">
    <source>
        <dbReference type="Proteomes" id="UP000199691"/>
    </source>
</evidence>
<dbReference type="Pfam" id="PF03055">
    <property type="entry name" value="RPE65"/>
    <property type="match status" value="1"/>
</dbReference>
<dbReference type="EC" id="1.13.11.-" evidence="6"/>
<feature type="binding site" evidence="5">
    <location>
        <position position="442"/>
    </location>
    <ligand>
        <name>Fe cation</name>
        <dbReference type="ChEBI" id="CHEBI:24875"/>
        <note>catalytic</note>
    </ligand>
</feature>
<proteinExistence type="inferred from homology"/>
<gene>
    <name evidence="8" type="ORF">SAMN05421507_13211</name>
</gene>
<sequence>MSLPDLPDLAESMFLQGAFAPVLGERTVHRLRVSGILPPELDGLFTQIGPNPVQEPRKRGAAAYSWFTQDGMVSGVRLSDGDALWFRNRWIRSRRAAKHLGVPRPSGPRHFFNDTVHTNVVYHGNMLLGLVETGCVPVRLDGELNTVAYTDLGGTLPRGFAAHPKLDPVTGELVAIAYSPLRTKADYIVVSSQGKVCKLERLPLGGRPMLHDFALTRGHVALFDLPVRFDFAYAATGRFPFHWHERHRTRLGVLPRAGTARDLRWFDIDPCFVFHVVSAHEQDNRVIVRALRYREAFTGSAAGPLTEGAVLWEWAADLVTGRLTERQVDDHAQELPRSDPRRTGAPTRYHYAVSGQIANRTPDALLKHDHVGERTEVRDDGGVPSEPVFVPRGDGEDDGWILHFRWNPDTDTSDLVVLDARCFTDTPVAVVHLPFRVPYGFHSSWITADELSSVEMATEIRAQR</sequence>
<evidence type="ECO:0000256" key="7">
    <source>
        <dbReference type="SAM" id="MobiDB-lite"/>
    </source>
</evidence>
<keyword evidence="9" id="KW-1185">Reference proteome</keyword>
<feature type="binding site" evidence="5">
    <location>
        <position position="163"/>
    </location>
    <ligand>
        <name>Fe cation</name>
        <dbReference type="ChEBI" id="CHEBI:24875"/>
        <note>catalytic</note>
    </ligand>
</feature>
<organism evidence="8 9">
    <name type="scientific">Lentzea jiangxiensis</name>
    <dbReference type="NCBI Taxonomy" id="641025"/>
    <lineage>
        <taxon>Bacteria</taxon>
        <taxon>Bacillati</taxon>
        <taxon>Actinomycetota</taxon>
        <taxon>Actinomycetes</taxon>
        <taxon>Pseudonocardiales</taxon>
        <taxon>Pseudonocardiaceae</taxon>
        <taxon>Lentzea</taxon>
    </lineage>
</organism>
<comment type="similarity">
    <text evidence="1 6">Belongs to the carotenoid oxygenase family.</text>
</comment>
<reference evidence="9" key="1">
    <citation type="submission" date="2016-10" db="EMBL/GenBank/DDBJ databases">
        <authorList>
            <person name="Varghese N."/>
            <person name="Submissions S."/>
        </authorList>
    </citation>
    <scope>NUCLEOTIDE SEQUENCE [LARGE SCALE GENOMIC DNA]</scope>
    <source>
        <strain evidence="9">CGMCC 4.6609</strain>
    </source>
</reference>
<evidence type="ECO:0000313" key="8">
    <source>
        <dbReference type="EMBL" id="SDP97535.1"/>
    </source>
</evidence>
<dbReference type="RefSeq" id="WP_090105162.1">
    <property type="nucleotide sequence ID" value="NZ_FNIX01000032.1"/>
</dbReference>
<feature type="binding site" evidence="5">
    <location>
        <position position="275"/>
    </location>
    <ligand>
        <name>Fe cation</name>
        <dbReference type="ChEBI" id="CHEBI:24875"/>
        <note>catalytic</note>
    </ligand>
</feature>
<dbReference type="Proteomes" id="UP000199691">
    <property type="component" value="Unassembled WGS sequence"/>
</dbReference>
<accession>A0A1H0X478</accession>
<keyword evidence="3 6" id="KW-0560">Oxidoreductase</keyword>
<dbReference type="PANTHER" id="PTHR10543">
    <property type="entry name" value="BETA-CAROTENE DIOXYGENASE"/>
    <property type="match status" value="1"/>
</dbReference>
<dbReference type="EMBL" id="FNIX01000032">
    <property type="protein sequence ID" value="SDP97535.1"/>
    <property type="molecule type" value="Genomic_DNA"/>
</dbReference>
<evidence type="ECO:0000256" key="2">
    <source>
        <dbReference type="ARBA" id="ARBA00022723"/>
    </source>
</evidence>
<evidence type="ECO:0000256" key="6">
    <source>
        <dbReference type="RuleBase" id="RU364048"/>
    </source>
</evidence>
<keyword evidence="6 8" id="KW-0223">Dioxygenase</keyword>
<evidence type="ECO:0000256" key="3">
    <source>
        <dbReference type="ARBA" id="ARBA00023002"/>
    </source>
</evidence>
<dbReference type="AlphaFoldDB" id="A0A1H0X478"/>
<keyword evidence="4 5" id="KW-0408">Iron</keyword>
<name>A0A1H0X478_9PSEU</name>
<comment type="cofactor">
    <cofactor evidence="5 6">
        <name>Fe(2+)</name>
        <dbReference type="ChEBI" id="CHEBI:29033"/>
    </cofactor>
    <text evidence="5 6">Binds 1 Fe(2+) ion per subunit.</text>
</comment>
<dbReference type="OrthoDB" id="6636843at2"/>
<dbReference type="GO" id="GO:0046872">
    <property type="term" value="F:metal ion binding"/>
    <property type="evidence" value="ECO:0007669"/>
    <property type="project" value="UniProtKB-KW"/>
</dbReference>
<evidence type="ECO:0000256" key="4">
    <source>
        <dbReference type="ARBA" id="ARBA00023004"/>
    </source>
</evidence>
<dbReference type="GO" id="GO:0016121">
    <property type="term" value="P:carotene catabolic process"/>
    <property type="evidence" value="ECO:0007669"/>
    <property type="project" value="TreeGrafter"/>
</dbReference>